<sequence>MRGDGADLDIGMIGEEAEDLAARIAGSAGDGDREGHVSTLGVGAGAEIQRVPGRRHPHARQPADYEVAETRRATRRRRSAAVLTESSELNAAIDDIWRGYPPARVGGKSPFAGP</sequence>
<dbReference type="AlphaFoldDB" id="E8N9J2"/>
<dbReference type="KEGG" id="mts:MTES_0275"/>
<evidence type="ECO:0000313" key="3">
    <source>
        <dbReference type="Proteomes" id="UP000008975"/>
    </source>
</evidence>
<reference key="2">
    <citation type="submission" date="2011-02" db="EMBL/GenBank/DDBJ databases">
        <title>Genome sequence of Microbacterium testaceum StLB037.</title>
        <authorList>
            <person name="Morohoshi T."/>
            <person name="Wang W.Z."/>
            <person name="Someya N."/>
            <person name="Ikeda T."/>
        </authorList>
    </citation>
    <scope>NUCLEOTIDE SEQUENCE</scope>
    <source>
        <strain>StLB037</strain>
    </source>
</reference>
<reference evidence="2 3" key="1">
    <citation type="journal article" date="2011" name="J. Bacteriol.">
        <title>Genome sequence of Microbacterium testaceum StLB037, an N-acylhomoserine lactone-degrading bacterium isolated from potato leaves.</title>
        <authorList>
            <person name="Morohoshi T."/>
            <person name="Wang W.-Z."/>
            <person name="Someya N."/>
            <person name="Ikeda T."/>
        </authorList>
    </citation>
    <scope>NUCLEOTIDE SEQUENCE [LARGE SCALE GENOMIC DNA]</scope>
    <source>
        <strain evidence="2 3">StLB037</strain>
    </source>
</reference>
<gene>
    <name evidence="2" type="ordered locus">MTES_0275</name>
</gene>
<name>E8N9J2_MICTS</name>
<organism evidence="2 3">
    <name type="scientific">Microbacterium testaceum (strain StLB037)</name>
    <dbReference type="NCBI Taxonomy" id="979556"/>
    <lineage>
        <taxon>Bacteria</taxon>
        <taxon>Bacillati</taxon>
        <taxon>Actinomycetota</taxon>
        <taxon>Actinomycetes</taxon>
        <taxon>Micrococcales</taxon>
        <taxon>Microbacteriaceae</taxon>
        <taxon>Microbacterium</taxon>
    </lineage>
</organism>
<evidence type="ECO:0000256" key="1">
    <source>
        <dbReference type="SAM" id="MobiDB-lite"/>
    </source>
</evidence>
<feature type="region of interest" description="Disordered" evidence="1">
    <location>
        <begin position="49"/>
        <end position="73"/>
    </location>
</feature>
<dbReference type="Proteomes" id="UP000008975">
    <property type="component" value="Chromosome"/>
</dbReference>
<proteinExistence type="predicted"/>
<dbReference type="HOGENOM" id="CLU_2118272_0_0_11"/>
<evidence type="ECO:0000313" key="2">
    <source>
        <dbReference type="EMBL" id="BAJ73239.1"/>
    </source>
</evidence>
<dbReference type="STRING" id="979556.MTES_0275"/>
<dbReference type="EMBL" id="AP012052">
    <property type="protein sequence ID" value="BAJ73239.1"/>
    <property type="molecule type" value="Genomic_DNA"/>
</dbReference>
<protein>
    <submittedName>
        <fullName evidence="2">Leucine-rich repeat (LRR) protein</fullName>
    </submittedName>
</protein>
<accession>E8N9J2</accession>